<feature type="signal peptide" evidence="5">
    <location>
        <begin position="1"/>
        <end position="18"/>
    </location>
</feature>
<keyword evidence="4" id="KW-0812">Transmembrane</keyword>
<evidence type="ECO:0000256" key="1">
    <source>
        <dbReference type="ARBA" id="ARBA00022737"/>
    </source>
</evidence>
<reference evidence="7 8" key="1">
    <citation type="journal article" date="2007" name="Science">
        <title>The Fusarium graminearum genome reveals a link between localized polymorphism and pathogen specialization.</title>
        <authorList>
            <person name="Cuomo C.A."/>
            <person name="Gueldener U."/>
            <person name="Xu J.-R."/>
            <person name="Trail F."/>
            <person name="Turgeon B.G."/>
            <person name="Di Pietro A."/>
            <person name="Walton J.D."/>
            <person name="Ma L.-J."/>
            <person name="Baker S.E."/>
            <person name="Rep M."/>
            <person name="Adam G."/>
            <person name="Antoniw J."/>
            <person name="Baldwin T."/>
            <person name="Calvo S.E."/>
            <person name="Chang Y.-L."/>
            <person name="DeCaprio D."/>
            <person name="Gale L.R."/>
            <person name="Gnerre S."/>
            <person name="Goswami R.S."/>
            <person name="Hammond-Kosack K."/>
            <person name="Harris L.J."/>
            <person name="Hilburn K."/>
            <person name="Kennell J.C."/>
            <person name="Kroken S."/>
            <person name="Magnuson J.K."/>
            <person name="Mannhaupt G."/>
            <person name="Mauceli E.W."/>
            <person name="Mewes H.-W."/>
            <person name="Mitterbauer R."/>
            <person name="Muehlbauer G."/>
            <person name="Muensterkoetter M."/>
            <person name="Nelson D."/>
            <person name="O'Donnell K."/>
            <person name="Ouellet T."/>
            <person name="Qi W."/>
            <person name="Quesneville H."/>
            <person name="Roncero M.I.G."/>
            <person name="Seong K.-Y."/>
            <person name="Tetko I.V."/>
            <person name="Urban M."/>
            <person name="Waalwijk C."/>
            <person name="Ward T.J."/>
            <person name="Yao J."/>
            <person name="Birren B.W."/>
            <person name="Kistler H.C."/>
        </authorList>
    </citation>
    <scope>NUCLEOTIDE SEQUENCE [LARGE SCALE GENOMIC DNA]</scope>
    <source>
        <strain evidence="8">ATCC MYA-4620 / CBS 123657 / FGSC 9075 / NRRL 31084 / PH-1</strain>
        <strain evidence="7">PH-1 / ATCC MYA-4620 / FGSC 9075 / NRRL 31084</strain>
    </source>
</reference>
<proteinExistence type="predicted"/>
<reference evidence="7" key="4">
    <citation type="submission" date="2017-01" db="UniProtKB">
        <authorList>
            <consortium name="EnsemblFungi"/>
        </authorList>
    </citation>
    <scope>IDENTIFICATION</scope>
    <source>
        <strain evidence="7">PH-1 / ATCC MYA-4620 / FGSC 9075 / NRRL 31084</strain>
    </source>
</reference>
<evidence type="ECO:0000313" key="7">
    <source>
        <dbReference type="EnsemblFungi" id="CEF75987"/>
    </source>
</evidence>
<dbReference type="VEuPathDB" id="FungiDB:FGRAMPH1_01G08367"/>
<dbReference type="Pfam" id="PF00023">
    <property type="entry name" value="Ank"/>
    <property type="match status" value="1"/>
</dbReference>
<evidence type="ECO:0000256" key="2">
    <source>
        <dbReference type="ARBA" id="ARBA00023043"/>
    </source>
</evidence>
<dbReference type="Proteomes" id="UP000070720">
    <property type="component" value="Chromosome 1"/>
</dbReference>
<dbReference type="PROSITE" id="PS50297">
    <property type="entry name" value="ANK_REP_REGION"/>
    <property type="match status" value="4"/>
</dbReference>
<keyword evidence="2 3" id="KW-0040">ANK repeat</keyword>
<gene>
    <name evidence="7" type="primary">FG10541.1</name>
    <name evidence="6" type="ORF">FGRAMPH1_01T08367</name>
</gene>
<feature type="transmembrane region" description="Helical" evidence="4">
    <location>
        <begin position="57"/>
        <end position="79"/>
    </location>
</feature>
<protein>
    <submittedName>
        <fullName evidence="6">Chromosome 1, complete genome</fullName>
    </submittedName>
</protein>
<feature type="repeat" description="ANK" evidence="3">
    <location>
        <begin position="1064"/>
        <end position="1096"/>
    </location>
</feature>
<feature type="repeat" description="ANK" evidence="3">
    <location>
        <begin position="997"/>
        <end position="1029"/>
    </location>
</feature>
<accession>A0A098DC14</accession>
<dbReference type="InParanoid" id="A0A098DC14"/>
<dbReference type="PROSITE" id="PS50088">
    <property type="entry name" value="ANK_REPEAT"/>
    <property type="match status" value="6"/>
</dbReference>
<keyword evidence="5" id="KW-0732">Signal</keyword>
<accession>A0A0E0RXL2</accession>
<feature type="transmembrane region" description="Helical" evidence="4">
    <location>
        <begin position="238"/>
        <end position="262"/>
    </location>
</feature>
<dbReference type="InterPro" id="IPR036770">
    <property type="entry name" value="Ankyrin_rpt-contain_sf"/>
</dbReference>
<evidence type="ECO:0000313" key="8">
    <source>
        <dbReference type="Proteomes" id="UP000070720"/>
    </source>
</evidence>
<dbReference type="SUPFAM" id="SSF48403">
    <property type="entry name" value="Ankyrin repeat"/>
    <property type="match status" value="2"/>
</dbReference>
<keyword evidence="4" id="KW-1133">Transmembrane helix</keyword>
<evidence type="ECO:0000313" key="6">
    <source>
        <dbReference type="EMBL" id="CEF75987.1"/>
    </source>
</evidence>
<feature type="chain" id="PRO_5010018644" evidence="5">
    <location>
        <begin position="19"/>
        <end position="1515"/>
    </location>
</feature>
<evidence type="ECO:0000256" key="4">
    <source>
        <dbReference type="SAM" id="Phobius"/>
    </source>
</evidence>
<reference evidence="6 8" key="3">
    <citation type="journal article" date="2015" name="BMC Genomics">
        <title>The completed genome sequence of the pathogenic ascomycete fungus Fusarium graminearum.</title>
        <authorList>
            <person name="King R."/>
            <person name="Urban M."/>
            <person name="Hammond-Kosack M.C."/>
            <person name="Hassani-Pak K."/>
            <person name="Hammond-Kosack K.E."/>
        </authorList>
    </citation>
    <scope>NUCLEOTIDE SEQUENCE [LARGE SCALE GENOMIC DNA]</scope>
    <source>
        <strain evidence="8">ATCC MYA-4620 / CBS 123657 / FGSC 9075 / NRRL 31084 / PH-1</strain>
        <strain evidence="6">PH-1</strain>
    </source>
</reference>
<sequence>MKYWPLLLFAFATTHGAADDLSDFSNNLATDVGPLLVLFGESMTRQYLSESTSFLDYFIFAMAPIGIITAIVSTIRVCGHSTLRAFIGRSQEGDGVVEAELCTSTSRDVCELFNKGGITRVLGRPQILELIYIYNPDQSDELQIFCHYLEDLKDPETSEWTRVQRHASDGSFSTHTQFAPKPNLSLNVGIRSRPDWVFVLIAILGCLLQGGVVALAGVGVWILGWNLSDSRSSDSTNYAPIMFITGTIVMCGGMFWCAALIGQTTHEIRYSRKSGTPRSRLLWLQPGRQVIGDQTFDAFAHLENTKNEPLRVWTSSRKDFDERFEIYTFIAVASVLLGYICQFIGLRGMKAWVSLAQLGITIIMSTLRGLVRVQRLERDTNKLSKVPDMVAGYELDWLTFELALRRPLGNASFCITGQHNAISSPESGLPCNSQAANSQDDQIDFGRVLHIRQRLSHLTGHNPTHLNNKKVQEWKATQVKAREPAQILAAAICSVAERLIRKKVTKDKIVVQIEISARQIDNKPHRQMVDIALTPPSGSQTKWSVDSSLLEAILGLSMWSLVSANVLHDTDQTGNTISLSEDIKWGRIVHDRTQAQKTYLADKSKYNQPLIDVSIWFGPDAGRLVHDRVLTKQNHYYGPMNLEGNPKIPSHWHQLCGWNTVHESLQNRLVPDPSNNNENHDTAFLVVLAPTEDLLPQICAQDLFLAILSPLVDTLVTGETAILESGGHVLLQNSTANTISDILVESGLATRFEALSCAVSLLATRLHPDQDTLLSDLRKTADTYRRNAEWGRAETLMQWACLKSLEADTTKPRVSLSSELLHNREDQLLGGDSTNCNELLTSDHTINRFTETLQATGELYRWSCAQSSNKERLEFGLQGIEWMLTNFNYLSTRSSDLTQILKNYGHVSSLMKDRASRDWLPQNVHKIKGTTEQHPLVEAIRNGDKKMSLWHLCFTDTRDFDRHQLRQALPLAARNGWTDVSYAILEMKGDVDSKDESGRTSISYWAEHGQLSLLQYFVGLGASVNTEDNQGRTPLIFAVKYKQEMAVNKLLHARLVDHSKKDKEGMTALHWAIKNGLVGIMHLLLDLEARLEPNSRVEHASLVMEAAKTGEKAVLDGLLERNISVESRDALFNSRPLTRSVYKGDRTAVQILLMCNALVDTPDENMPRPNLSEAMENGDEEITRLLLARTDTLTTFPDIWTSLLNTIVSGYWTCAQLVLQKYVASRSISSMEPAMPALFTITPQKEVLDLLLKIHNTPEADDDSRHLSDVSSVDGSIVQLLIGKGAKPEVRNKYGQPALITAIGEGQREMITAMLTSRAFLECTDRMGRSALSYACEAGNGEIASLLLQSNVDMDLESTDTMGRNALSYACDKGDDNTVRLLLEKNAKTDSRDIRGRSALSYACQAGNEEITRLLLQRNVEIESTDTKGRNALSYACESGSDTTVRLLLQSNAKVELTGRESSPCWYAQRDNEAIRLLLSDAASSWDRAMMRVIWEAKDGSSTVFWPSSSILSAK</sequence>
<keyword evidence="4" id="KW-0472">Membrane</keyword>
<dbReference type="eggNOG" id="KOG4177">
    <property type="taxonomic scope" value="Eukaryota"/>
</dbReference>
<organism evidence="6 8">
    <name type="scientific">Gibberella zeae (strain ATCC MYA-4620 / CBS 123657 / FGSC 9075 / NRRL 31084 / PH-1)</name>
    <name type="common">Wheat head blight fungus</name>
    <name type="synonym">Fusarium graminearum</name>
    <dbReference type="NCBI Taxonomy" id="229533"/>
    <lineage>
        <taxon>Eukaryota</taxon>
        <taxon>Fungi</taxon>
        <taxon>Dikarya</taxon>
        <taxon>Ascomycota</taxon>
        <taxon>Pezizomycotina</taxon>
        <taxon>Sordariomycetes</taxon>
        <taxon>Hypocreomycetidae</taxon>
        <taxon>Hypocreales</taxon>
        <taxon>Nectriaceae</taxon>
        <taxon>Fusarium</taxon>
    </lineage>
</organism>
<name>A0A098DC14_GIBZE</name>
<dbReference type="Gene3D" id="1.25.40.20">
    <property type="entry name" value="Ankyrin repeat-containing domain"/>
    <property type="match status" value="2"/>
</dbReference>
<feature type="repeat" description="ANK" evidence="3">
    <location>
        <begin position="1362"/>
        <end position="1394"/>
    </location>
</feature>
<dbReference type="PANTHER" id="PTHR24198">
    <property type="entry name" value="ANKYRIN REPEAT AND PROTEIN KINASE DOMAIN-CONTAINING PROTEIN"/>
    <property type="match status" value="1"/>
</dbReference>
<keyword evidence="8" id="KW-1185">Reference proteome</keyword>
<dbReference type="PANTHER" id="PTHR24198:SF165">
    <property type="entry name" value="ANKYRIN REPEAT-CONTAINING PROTEIN-RELATED"/>
    <property type="match status" value="1"/>
</dbReference>
<evidence type="ECO:0000256" key="3">
    <source>
        <dbReference type="PROSITE-ProRule" id="PRU00023"/>
    </source>
</evidence>
<feature type="repeat" description="ANK" evidence="3">
    <location>
        <begin position="1428"/>
        <end position="1460"/>
    </location>
</feature>
<dbReference type="EnsemblFungi" id="CEF75987">
    <property type="protein sequence ID" value="CEF75987"/>
    <property type="gene ID" value="FGRRES_17385"/>
</dbReference>
<feature type="repeat" description="ANK" evidence="3">
    <location>
        <begin position="1327"/>
        <end position="1359"/>
    </location>
</feature>
<dbReference type="EMBL" id="HG970332">
    <property type="protein sequence ID" value="CEF75987.1"/>
    <property type="molecule type" value="Genomic_DNA"/>
</dbReference>
<reference evidence="7 8" key="2">
    <citation type="journal article" date="2010" name="Nature">
        <title>Comparative genomics reveals mobile pathogenicity chromosomes in Fusarium.</title>
        <authorList>
            <person name="Ma L.J."/>
            <person name="van der Does H.C."/>
            <person name="Borkovich K.A."/>
            <person name="Coleman J.J."/>
            <person name="Daboussi M.J."/>
            <person name="Di Pietro A."/>
            <person name="Dufresne M."/>
            <person name="Freitag M."/>
            <person name="Grabherr M."/>
            <person name="Henrissat B."/>
            <person name="Houterman P.M."/>
            <person name="Kang S."/>
            <person name="Shim W.B."/>
            <person name="Woloshuk C."/>
            <person name="Xie X."/>
            <person name="Xu J.R."/>
            <person name="Antoniw J."/>
            <person name="Baker S.E."/>
            <person name="Bluhm B.H."/>
            <person name="Breakspear A."/>
            <person name="Brown D.W."/>
            <person name="Butchko R.A."/>
            <person name="Chapman S."/>
            <person name="Coulson R."/>
            <person name="Coutinho P.M."/>
            <person name="Danchin E.G."/>
            <person name="Diener A."/>
            <person name="Gale L.R."/>
            <person name="Gardiner D.M."/>
            <person name="Goff S."/>
            <person name="Hammond-Kosack K.E."/>
            <person name="Hilburn K."/>
            <person name="Hua-Van A."/>
            <person name="Jonkers W."/>
            <person name="Kazan K."/>
            <person name="Kodira C.D."/>
            <person name="Koehrsen M."/>
            <person name="Kumar L."/>
            <person name="Lee Y.H."/>
            <person name="Li L."/>
            <person name="Manners J.M."/>
            <person name="Miranda-Saavedra D."/>
            <person name="Mukherjee M."/>
            <person name="Park G."/>
            <person name="Park J."/>
            <person name="Park S.Y."/>
            <person name="Proctor R.H."/>
            <person name="Regev A."/>
            <person name="Ruiz-Roldan M.C."/>
            <person name="Sain D."/>
            <person name="Sakthikumar S."/>
            <person name="Sykes S."/>
            <person name="Schwartz D.C."/>
            <person name="Turgeon B.G."/>
            <person name="Wapinski I."/>
            <person name="Yoder O."/>
            <person name="Young S."/>
            <person name="Zeng Q."/>
            <person name="Zhou S."/>
            <person name="Galagan J."/>
            <person name="Cuomo C.A."/>
            <person name="Kistler H.C."/>
            <person name="Rep M."/>
        </authorList>
    </citation>
    <scope>GENOME REANNOTATION</scope>
    <source>
        <strain evidence="8">ATCC MYA-4620 / CBS 123657 / FGSC 9075 / NRRL 31084 / PH-1</strain>
        <strain evidence="7">PH-1 / ATCC MYA-4620 / FGSC 9075 / NRRL 31084</strain>
    </source>
</reference>
<feature type="repeat" description="ANK" evidence="3">
    <location>
        <begin position="1395"/>
        <end position="1427"/>
    </location>
</feature>
<dbReference type="SMART" id="SM00248">
    <property type="entry name" value="ANK"/>
    <property type="match status" value="10"/>
</dbReference>
<evidence type="ECO:0000256" key="5">
    <source>
        <dbReference type="SAM" id="SignalP"/>
    </source>
</evidence>
<dbReference type="Pfam" id="PF12796">
    <property type="entry name" value="Ank_2"/>
    <property type="match status" value="2"/>
</dbReference>
<feature type="transmembrane region" description="Helical" evidence="4">
    <location>
        <begin position="196"/>
        <end position="223"/>
    </location>
</feature>
<keyword evidence="1" id="KW-0677">Repeat</keyword>
<feature type="transmembrane region" description="Helical" evidence="4">
    <location>
        <begin position="326"/>
        <end position="345"/>
    </location>
</feature>
<dbReference type="InterPro" id="IPR002110">
    <property type="entry name" value="Ankyrin_rpt"/>
</dbReference>